<protein>
    <submittedName>
        <fullName evidence="13">DUF221-domain-containing protein</fullName>
    </submittedName>
</protein>
<sequence length="894" mass="101152">MADASETSSSVSAFLSALILNGIVFLIFITCFIFLRRKEERVYQPRRIVPTVPIEKQPDETPSGYFGWLNHLLSKSQSWIIQQTGVDGFFFLRYLFLIGSTCFIGSFIVLPILLPVNATNGHNLEGLDIISYANIKNKNRTFAHVFLSWIFFGLIIYSIYRELFYYVSFRHSLQATPYIDSLVSSRSLLITSLPKEYNDELSLKSLLPSATTFSFTRNYKLLQKKIEERSKYASKYEATLNKVINKSVKIRQKAIKKEKELPTPEDQLSSYIPDKKRPTHKLKPIIGKKVDTIDYSISHIAELNQEIEQDQQNYLDNEKVGSVFIQFPNQIEAQRAFQALPYHKSFKKSGSKFIINTLPDDIIWENLSLTQHQRRIKKLIAKSVLTAMIIFWAIPVAVVGAISNINYLIDKVSFLEFINNLPTVLLGLITALLPTIMLVILMSLVPPFIKALGKFGGLLTYQEIDLWCHDWYYAFQVIQVFLITTMASAATSVVTKIIDEPDSALTLLASNLPKAANFYICYILLQGLTIPGAALFQVVALILSKILGRLLDNTPRKKWSRFNSLSKPSWGIVFPPYALLGLIGICYSIIAPIVIAFSAVCFLLIYVAYLYNLTYVMDHSIDSRGRHYPKALFQIFVALYLAEVCLIGLFVFNKGWAPVALESILLAATVASHLYFKYKFIPLFDQVPLSALYQAQGNPHYTYNPKDQGLKEIKETGKSFWIDNSDKNSVSIIDENVASTSAAPDASPYPYDKEPTSVPVPPVAENENNTKLPINSVPDYENSTTQEHSKVFFKSTVVNFFHPRKFLTLSYIRSILPNYLNNPIIYDNLSESYLDPAIKDEAPKIWIPKDPMGLSTNEIAKAEGKVFVTDEQTDFDDKGKCQYLGPPPDYGGSY</sequence>
<name>A0A1D2VII6_9ASCO</name>
<dbReference type="Proteomes" id="UP000095038">
    <property type="component" value="Unassembled WGS sequence"/>
</dbReference>
<dbReference type="OrthoDB" id="1076608at2759"/>
<comment type="subcellular location">
    <subcellularLocation>
        <location evidence="1">Membrane</location>
        <topology evidence="1">Multi-pass membrane protein</topology>
    </subcellularLocation>
</comment>
<feature type="domain" description="CSC1/OSCA1-like 7TM region" evidence="9">
    <location>
        <begin position="377"/>
        <end position="650"/>
    </location>
</feature>
<feature type="transmembrane region" description="Helical" evidence="8">
    <location>
        <begin position="141"/>
        <end position="160"/>
    </location>
</feature>
<feature type="region of interest" description="Disordered" evidence="7">
    <location>
        <begin position="741"/>
        <end position="774"/>
    </location>
</feature>
<evidence type="ECO:0000256" key="2">
    <source>
        <dbReference type="ARBA" id="ARBA00007779"/>
    </source>
</evidence>
<evidence type="ECO:0000256" key="3">
    <source>
        <dbReference type="ARBA" id="ARBA00022448"/>
    </source>
</evidence>
<feature type="transmembrane region" description="Helical" evidence="8">
    <location>
        <begin position="12"/>
        <end position="35"/>
    </location>
</feature>
<feature type="domain" description="10TM putative phosphate transporter extracellular tail" evidence="10">
    <location>
        <begin position="800"/>
        <end position="889"/>
    </location>
</feature>
<dbReference type="InterPro" id="IPR032880">
    <property type="entry name" value="CSC1/OSCA1-like_N"/>
</dbReference>
<dbReference type="GO" id="GO:0005227">
    <property type="term" value="F:calcium-activated cation channel activity"/>
    <property type="evidence" value="ECO:0007669"/>
    <property type="project" value="InterPro"/>
</dbReference>
<dbReference type="InterPro" id="IPR003864">
    <property type="entry name" value="CSC1/OSCA1-like_7TM"/>
</dbReference>
<dbReference type="FunCoup" id="A0A1D2VII6">
    <property type="interactions" value="135"/>
</dbReference>
<reference evidence="14" key="1">
    <citation type="submission" date="2016-05" db="EMBL/GenBank/DDBJ databases">
        <title>Comparative genomics of biotechnologically important yeasts.</title>
        <authorList>
            <consortium name="DOE Joint Genome Institute"/>
            <person name="Riley R."/>
            <person name="Haridas S."/>
            <person name="Wolfe K.H."/>
            <person name="Lopes M.R."/>
            <person name="Hittinger C.T."/>
            <person name="Goker M."/>
            <person name="Salamov A."/>
            <person name="Wisecaver J."/>
            <person name="Long T.M."/>
            <person name="Aerts A.L."/>
            <person name="Barry K."/>
            <person name="Choi C."/>
            <person name="Clum A."/>
            <person name="Coughlan A.Y."/>
            <person name="Deshpande S."/>
            <person name="Douglass A.P."/>
            <person name="Hanson S.J."/>
            <person name="Klenk H.-P."/>
            <person name="Labutti K."/>
            <person name="Lapidus A."/>
            <person name="Lindquist E."/>
            <person name="Lipzen A."/>
            <person name="Meier-Kolthoff J.P."/>
            <person name="Ohm R.A."/>
            <person name="Otillar R.P."/>
            <person name="Pangilinan J."/>
            <person name="Peng Y."/>
            <person name="Rokas A."/>
            <person name="Rosa C.A."/>
            <person name="Scheuner C."/>
            <person name="Sibirny A.A."/>
            <person name="Slot J.C."/>
            <person name="Stielow J.B."/>
            <person name="Sun H."/>
            <person name="Kurtzman C.P."/>
            <person name="Blackwell M."/>
            <person name="Grigoriev I.V."/>
            <person name="Jeffries T.W."/>
        </authorList>
    </citation>
    <scope>NUCLEOTIDE SEQUENCE [LARGE SCALE GENOMIC DNA]</scope>
    <source>
        <strain evidence="14">DSM 1968</strain>
    </source>
</reference>
<accession>A0A1D2VII6</accession>
<evidence type="ECO:0000259" key="12">
    <source>
        <dbReference type="Pfam" id="PF14703"/>
    </source>
</evidence>
<keyword evidence="4 8" id="KW-0812">Transmembrane</keyword>
<evidence type="ECO:0000313" key="14">
    <source>
        <dbReference type="Proteomes" id="UP000095038"/>
    </source>
</evidence>
<dbReference type="InterPro" id="IPR045122">
    <property type="entry name" value="Csc1-like"/>
</dbReference>
<keyword evidence="3" id="KW-0813">Transport</keyword>
<feature type="transmembrane region" description="Helical" evidence="8">
    <location>
        <begin position="631"/>
        <end position="650"/>
    </location>
</feature>
<gene>
    <name evidence="13" type="ORF">ASCRUDRAFT_57143</name>
</gene>
<dbReference type="PANTHER" id="PTHR13018:SF139">
    <property type="entry name" value="PHOSPHATE METABOLISM PROTEIN 7"/>
    <property type="match status" value="1"/>
</dbReference>
<evidence type="ECO:0000259" key="9">
    <source>
        <dbReference type="Pfam" id="PF02714"/>
    </source>
</evidence>
<proteinExistence type="inferred from homology"/>
<dbReference type="Pfam" id="PF12621">
    <property type="entry name" value="PHM7_ext"/>
    <property type="match status" value="1"/>
</dbReference>
<keyword evidence="14" id="KW-1185">Reference proteome</keyword>
<evidence type="ECO:0000256" key="6">
    <source>
        <dbReference type="ARBA" id="ARBA00023136"/>
    </source>
</evidence>
<dbReference type="GO" id="GO:0005886">
    <property type="term" value="C:plasma membrane"/>
    <property type="evidence" value="ECO:0007669"/>
    <property type="project" value="TreeGrafter"/>
</dbReference>
<feature type="transmembrane region" description="Helical" evidence="8">
    <location>
        <begin position="91"/>
        <end position="114"/>
    </location>
</feature>
<keyword evidence="6 8" id="KW-0472">Membrane</keyword>
<feature type="domain" description="CSC1/OSCA1-like cytosolic" evidence="12">
    <location>
        <begin position="185"/>
        <end position="366"/>
    </location>
</feature>
<dbReference type="GeneID" id="30964833"/>
<organism evidence="13 14">
    <name type="scientific">Ascoidea rubescens DSM 1968</name>
    <dbReference type="NCBI Taxonomy" id="1344418"/>
    <lineage>
        <taxon>Eukaryota</taxon>
        <taxon>Fungi</taxon>
        <taxon>Dikarya</taxon>
        <taxon>Ascomycota</taxon>
        <taxon>Saccharomycotina</taxon>
        <taxon>Saccharomycetes</taxon>
        <taxon>Ascoideaceae</taxon>
        <taxon>Ascoidea</taxon>
    </lineage>
</organism>
<feature type="transmembrane region" description="Helical" evidence="8">
    <location>
        <begin position="589"/>
        <end position="611"/>
    </location>
</feature>
<dbReference type="Pfam" id="PF13967">
    <property type="entry name" value="RSN1_TM"/>
    <property type="match status" value="1"/>
</dbReference>
<dbReference type="Pfam" id="PF02714">
    <property type="entry name" value="RSN1_7TM"/>
    <property type="match status" value="1"/>
</dbReference>
<evidence type="ECO:0000256" key="4">
    <source>
        <dbReference type="ARBA" id="ARBA00022692"/>
    </source>
</evidence>
<evidence type="ECO:0000256" key="8">
    <source>
        <dbReference type="SAM" id="Phobius"/>
    </source>
</evidence>
<feature type="domain" description="CSC1/OSCA1-like N-terminal transmembrane" evidence="11">
    <location>
        <begin position="13"/>
        <end position="162"/>
    </location>
</feature>
<dbReference type="GO" id="GO:0006817">
    <property type="term" value="P:phosphate ion transport"/>
    <property type="evidence" value="ECO:0007669"/>
    <property type="project" value="EnsemblFungi"/>
</dbReference>
<comment type="similarity">
    <text evidence="2">Belongs to the CSC1 (TC 1.A.17) family.</text>
</comment>
<keyword evidence="5 8" id="KW-1133">Transmembrane helix</keyword>
<evidence type="ECO:0000259" key="10">
    <source>
        <dbReference type="Pfam" id="PF12621"/>
    </source>
</evidence>
<feature type="transmembrane region" description="Helical" evidence="8">
    <location>
        <begin position="564"/>
        <end position="583"/>
    </location>
</feature>
<dbReference type="RefSeq" id="XP_020047765.1">
    <property type="nucleotide sequence ID" value="XM_020191197.1"/>
</dbReference>
<dbReference type="PANTHER" id="PTHR13018">
    <property type="entry name" value="PROBABLE MEMBRANE PROTEIN DUF221-RELATED"/>
    <property type="match status" value="1"/>
</dbReference>
<evidence type="ECO:0000313" key="13">
    <source>
        <dbReference type="EMBL" id="ODV61458.1"/>
    </source>
</evidence>
<dbReference type="AlphaFoldDB" id="A0A1D2VII6"/>
<evidence type="ECO:0000256" key="5">
    <source>
        <dbReference type="ARBA" id="ARBA00022989"/>
    </source>
</evidence>
<evidence type="ECO:0000256" key="7">
    <source>
        <dbReference type="SAM" id="MobiDB-lite"/>
    </source>
</evidence>
<dbReference type="Pfam" id="PF14703">
    <property type="entry name" value="PHM7_cyt"/>
    <property type="match status" value="1"/>
</dbReference>
<feature type="transmembrane region" description="Helical" evidence="8">
    <location>
        <begin position="384"/>
        <end position="405"/>
    </location>
</feature>
<evidence type="ECO:0000259" key="11">
    <source>
        <dbReference type="Pfam" id="PF13967"/>
    </source>
</evidence>
<evidence type="ECO:0000256" key="1">
    <source>
        <dbReference type="ARBA" id="ARBA00004141"/>
    </source>
</evidence>
<dbReference type="InterPro" id="IPR027815">
    <property type="entry name" value="CSC1/OSCA1-like_cyt"/>
</dbReference>
<dbReference type="InParanoid" id="A0A1D2VII6"/>
<dbReference type="InterPro" id="IPR022257">
    <property type="entry name" value="PHM7_ext"/>
</dbReference>
<feature type="transmembrane region" description="Helical" evidence="8">
    <location>
        <begin position="656"/>
        <end position="676"/>
    </location>
</feature>
<feature type="transmembrane region" description="Helical" evidence="8">
    <location>
        <begin position="425"/>
        <end position="449"/>
    </location>
</feature>
<feature type="transmembrane region" description="Helical" evidence="8">
    <location>
        <begin position="515"/>
        <end position="543"/>
    </location>
</feature>
<dbReference type="EMBL" id="KV454479">
    <property type="protein sequence ID" value="ODV61458.1"/>
    <property type="molecule type" value="Genomic_DNA"/>
</dbReference>